<feature type="domain" description="Amino acid permease/ SLC12A" evidence="6">
    <location>
        <begin position="26"/>
        <end position="405"/>
    </location>
</feature>
<feature type="transmembrane region" description="Helical" evidence="5">
    <location>
        <begin position="229"/>
        <end position="248"/>
    </location>
</feature>
<accession>A0A5N4WN67</accession>
<dbReference type="RefSeq" id="WP_151504064.1">
    <property type="nucleotide sequence ID" value="NZ_VXLD01000002.1"/>
</dbReference>
<comment type="subcellular location">
    <subcellularLocation>
        <location evidence="1">Membrane</location>
        <topology evidence="1">Multi-pass membrane protein</topology>
    </subcellularLocation>
</comment>
<feature type="transmembrane region" description="Helical" evidence="5">
    <location>
        <begin position="325"/>
        <end position="345"/>
    </location>
</feature>
<feature type="transmembrane region" description="Helical" evidence="5">
    <location>
        <begin position="120"/>
        <end position="138"/>
    </location>
</feature>
<dbReference type="PANTHER" id="PTHR42770">
    <property type="entry name" value="AMINO ACID TRANSPORTER-RELATED"/>
    <property type="match status" value="1"/>
</dbReference>
<dbReference type="AlphaFoldDB" id="A0A5N4WN67"/>
<keyword evidence="3 5" id="KW-1133">Transmembrane helix</keyword>
<feature type="transmembrane region" description="Helical" evidence="5">
    <location>
        <begin position="351"/>
        <end position="374"/>
    </location>
</feature>
<dbReference type="GO" id="GO:0055085">
    <property type="term" value="P:transmembrane transport"/>
    <property type="evidence" value="ECO:0007669"/>
    <property type="project" value="InterPro"/>
</dbReference>
<dbReference type="EMBL" id="VXLD01000002">
    <property type="protein sequence ID" value="KAB1857848.1"/>
    <property type="molecule type" value="Genomic_DNA"/>
</dbReference>
<evidence type="ECO:0000313" key="7">
    <source>
        <dbReference type="EMBL" id="KAB1857848.1"/>
    </source>
</evidence>
<evidence type="ECO:0000256" key="5">
    <source>
        <dbReference type="SAM" id="Phobius"/>
    </source>
</evidence>
<dbReference type="PIRSF" id="PIRSF006060">
    <property type="entry name" value="AA_transporter"/>
    <property type="match status" value="1"/>
</dbReference>
<protein>
    <submittedName>
        <fullName evidence="7">APC family permease</fullName>
    </submittedName>
</protein>
<dbReference type="Gene3D" id="1.20.1740.10">
    <property type="entry name" value="Amino acid/polyamine transporter I"/>
    <property type="match status" value="1"/>
</dbReference>
<evidence type="ECO:0000259" key="6">
    <source>
        <dbReference type="Pfam" id="PF00324"/>
    </source>
</evidence>
<evidence type="ECO:0000313" key="8">
    <source>
        <dbReference type="Proteomes" id="UP000325788"/>
    </source>
</evidence>
<evidence type="ECO:0000256" key="4">
    <source>
        <dbReference type="ARBA" id="ARBA00023136"/>
    </source>
</evidence>
<feature type="transmembrane region" description="Helical" evidence="5">
    <location>
        <begin position="150"/>
        <end position="171"/>
    </location>
</feature>
<feature type="transmembrane region" description="Helical" evidence="5">
    <location>
        <begin position="386"/>
        <end position="405"/>
    </location>
</feature>
<dbReference type="Pfam" id="PF00324">
    <property type="entry name" value="AA_permease"/>
    <property type="match status" value="1"/>
</dbReference>
<dbReference type="InterPro" id="IPR050367">
    <property type="entry name" value="APC_superfamily"/>
</dbReference>
<proteinExistence type="predicted"/>
<dbReference type="PANTHER" id="PTHR42770:SF8">
    <property type="entry name" value="PUTRESCINE IMPORTER PUUP"/>
    <property type="match status" value="1"/>
</dbReference>
<comment type="caution">
    <text evidence="7">The sequence shown here is derived from an EMBL/GenBank/DDBJ whole genome shotgun (WGS) entry which is preliminary data.</text>
</comment>
<feature type="transmembrane region" description="Helical" evidence="5">
    <location>
        <begin position="411"/>
        <end position="428"/>
    </location>
</feature>
<feature type="transmembrane region" description="Helical" evidence="5">
    <location>
        <begin position="46"/>
        <end position="65"/>
    </location>
</feature>
<gene>
    <name evidence="7" type="ORF">F4W09_03675</name>
</gene>
<feature type="transmembrane region" description="Helical" evidence="5">
    <location>
        <begin position="268"/>
        <end position="287"/>
    </location>
</feature>
<reference evidence="7 8" key="1">
    <citation type="submission" date="2019-09" db="EMBL/GenBank/DDBJ databases">
        <title>Draft genome sequence of Acinetobacter tandoii W4-4-4 isolated from environmental water sample.</title>
        <authorList>
            <person name="Wee S.K."/>
            <person name="Yan B."/>
            <person name="Mustaffa S.B."/>
            <person name="Yap E.P.H."/>
        </authorList>
    </citation>
    <scope>NUCLEOTIDE SEQUENCE [LARGE SCALE GENOMIC DNA]</scope>
    <source>
        <strain evidence="7 8">W4-4-4</strain>
    </source>
</reference>
<dbReference type="GO" id="GO:0016020">
    <property type="term" value="C:membrane"/>
    <property type="evidence" value="ECO:0007669"/>
    <property type="project" value="UniProtKB-SubCell"/>
</dbReference>
<sequence length="441" mass="48260">MDNRSINIRKLTLAQVIIVGIAYMTPMTVFDTFGIVSDITNGRVPLAYLFALFAMLLTAFSYARLSQQTERPGSAYTYTAESCGNSAGFFVGWCSLLDYILLPLINALLAGIYLHALMPTIPYAAWVFVAAGLVTLVNCFRIHILANLSLLFVFVPLILLVVFIYLVISGIGSNGYEHVLTLKPLFNGDTSIVPLITGASILCFSFLGFDAVTTLSHETKDPKKTIPRAVMLTTLLGGFIFISASWFIQLYFPDNARFKDPEAALPEIALYVGGALFQALFLVGQIMNTVASGLASHASAARLIHIMGRDGIFHKGIFGSVNHKLGTPLYSVLTIGMVSMTAMFLDLSTVLNLISFGALIAFTAVNFSVFMKFYIHEKQRSGFKSFFLNLFLPALSVLSLVAMWLNLESSALHFGLGWLTVGIVLFVYKKVRKQSIVLSNA</sequence>
<keyword evidence="2 5" id="KW-0812">Transmembrane</keyword>
<evidence type="ECO:0000256" key="3">
    <source>
        <dbReference type="ARBA" id="ARBA00022989"/>
    </source>
</evidence>
<evidence type="ECO:0000256" key="1">
    <source>
        <dbReference type="ARBA" id="ARBA00004141"/>
    </source>
</evidence>
<feature type="transmembrane region" description="Helical" evidence="5">
    <location>
        <begin position="86"/>
        <end position="114"/>
    </location>
</feature>
<evidence type="ECO:0000256" key="2">
    <source>
        <dbReference type="ARBA" id="ARBA00022692"/>
    </source>
</evidence>
<organism evidence="7 8">
    <name type="scientific">Acinetobacter tandoii</name>
    <dbReference type="NCBI Taxonomy" id="202954"/>
    <lineage>
        <taxon>Bacteria</taxon>
        <taxon>Pseudomonadati</taxon>
        <taxon>Pseudomonadota</taxon>
        <taxon>Gammaproteobacteria</taxon>
        <taxon>Moraxellales</taxon>
        <taxon>Moraxellaceae</taxon>
        <taxon>Acinetobacter</taxon>
    </lineage>
</organism>
<keyword evidence="4 5" id="KW-0472">Membrane</keyword>
<feature type="transmembrane region" description="Helical" evidence="5">
    <location>
        <begin position="12"/>
        <end position="34"/>
    </location>
</feature>
<dbReference type="Proteomes" id="UP000325788">
    <property type="component" value="Unassembled WGS sequence"/>
</dbReference>
<name>A0A5N4WN67_9GAMM</name>
<feature type="transmembrane region" description="Helical" evidence="5">
    <location>
        <begin position="191"/>
        <end position="209"/>
    </location>
</feature>
<dbReference type="InterPro" id="IPR004841">
    <property type="entry name" value="AA-permease/SLC12A_dom"/>
</dbReference>